<accession>A0A4Q7NAA2</accession>
<keyword evidence="16" id="KW-1185">Reference proteome</keyword>
<dbReference type="InterPro" id="IPR006156">
    <property type="entry name" value="Dihydroneopterin_aldolase"/>
</dbReference>
<comment type="catalytic activity">
    <reaction evidence="1">
        <text>6-hydroxymethyl-7,8-dihydropterin + ATP = (7,8-dihydropterin-6-yl)methyl diphosphate + AMP + H(+)</text>
        <dbReference type="Rhea" id="RHEA:11412"/>
        <dbReference type="ChEBI" id="CHEBI:15378"/>
        <dbReference type="ChEBI" id="CHEBI:30616"/>
        <dbReference type="ChEBI" id="CHEBI:44841"/>
        <dbReference type="ChEBI" id="CHEBI:72950"/>
        <dbReference type="ChEBI" id="CHEBI:456215"/>
        <dbReference type="EC" id="2.7.6.3"/>
    </reaction>
</comment>
<dbReference type="NCBIfam" id="TIGR01498">
    <property type="entry name" value="folK"/>
    <property type="match status" value="1"/>
</dbReference>
<dbReference type="GO" id="GO:0046656">
    <property type="term" value="P:folic acid biosynthetic process"/>
    <property type="evidence" value="ECO:0007669"/>
    <property type="project" value="UniProtKB-UniRule"/>
</dbReference>
<keyword evidence="10" id="KW-0067">ATP-binding</keyword>
<evidence type="ECO:0000256" key="5">
    <source>
        <dbReference type="ARBA" id="ARBA00005708"/>
    </source>
</evidence>
<keyword evidence="11 13" id="KW-0289">Folate biosynthesis</keyword>
<dbReference type="Gene3D" id="3.30.70.560">
    <property type="entry name" value="7,8-Dihydro-6-hydroxymethylpterin-pyrophosphokinase HPPK"/>
    <property type="match status" value="1"/>
</dbReference>
<dbReference type="InterPro" id="IPR043133">
    <property type="entry name" value="GTP-CH-I_C/QueF"/>
</dbReference>
<dbReference type="NCBIfam" id="TIGR00526">
    <property type="entry name" value="folB_dom"/>
    <property type="match status" value="1"/>
</dbReference>
<feature type="domain" description="7,8-dihydro-6-hydroxymethylpterin-pyrophosphokinase" evidence="14">
    <location>
        <begin position="218"/>
        <end position="229"/>
    </location>
</feature>
<dbReference type="InterPro" id="IPR035907">
    <property type="entry name" value="Hppk_sf"/>
</dbReference>
<dbReference type="CDD" id="cd00534">
    <property type="entry name" value="DHNA_DHNTPE"/>
    <property type="match status" value="1"/>
</dbReference>
<dbReference type="GO" id="GO:0004150">
    <property type="term" value="F:dihydroneopterin aldolase activity"/>
    <property type="evidence" value="ECO:0007669"/>
    <property type="project" value="UniProtKB-UniRule"/>
</dbReference>
<evidence type="ECO:0000256" key="1">
    <source>
        <dbReference type="ARBA" id="ARBA00000198"/>
    </source>
</evidence>
<dbReference type="NCBIfam" id="TIGR00525">
    <property type="entry name" value="folB"/>
    <property type="match status" value="1"/>
</dbReference>
<evidence type="ECO:0000313" key="16">
    <source>
        <dbReference type="Proteomes" id="UP000293638"/>
    </source>
</evidence>
<keyword evidence="7" id="KW-0808">Transferase</keyword>
<evidence type="ECO:0000256" key="8">
    <source>
        <dbReference type="ARBA" id="ARBA00022741"/>
    </source>
</evidence>
<evidence type="ECO:0000256" key="13">
    <source>
        <dbReference type="RuleBase" id="RU362079"/>
    </source>
</evidence>
<dbReference type="EC" id="2.7.6.3" evidence="13"/>
<protein>
    <recommendedName>
        <fullName evidence="13">Bifunctional folate synthesis protein</fullName>
    </recommendedName>
    <domain>
        <recommendedName>
            <fullName evidence="13">Dihydroneopterin aldolase</fullName>
            <shortName evidence="13">DHNA</shortName>
            <ecNumber evidence="13">4.1.2.25</ecNumber>
        </recommendedName>
        <alternativeName>
            <fullName evidence="13">7,8-dihydroneopterin aldolase</fullName>
        </alternativeName>
    </domain>
    <domain>
        <recommendedName>
            <fullName evidence="13">2-amino-4-hydroxy-6-hydroxymethyldihydropteridine pyrophosphokinase</fullName>
            <ecNumber evidence="13">2.7.6.3</ecNumber>
        </recommendedName>
        <alternativeName>
            <fullName evidence="13">6-hydroxymethyl-7,8-dihydropterin pyrophosphokinase</fullName>
            <shortName evidence="13">PPPK</shortName>
        </alternativeName>
        <alternativeName>
            <fullName evidence="13">7,8-dihydro-6-hydroxymethylpterin pyrophosphokinase</fullName>
            <shortName evidence="13">HPPK</shortName>
        </alternativeName>
    </domain>
</protein>
<dbReference type="SUPFAM" id="SSF55083">
    <property type="entry name" value="6-hydroxymethyl-7,8-dihydropterin pyrophosphokinase, HPPK"/>
    <property type="match status" value="1"/>
</dbReference>
<comment type="pathway">
    <text evidence="3 13">Cofactor biosynthesis; tetrahydrofolate biosynthesis; 2-amino-4-hydroxy-6-hydroxymethyl-7,8-dihydropteridine diphosphate from 7,8-dihydroneopterin triphosphate: step 3/4.</text>
</comment>
<evidence type="ECO:0000256" key="9">
    <source>
        <dbReference type="ARBA" id="ARBA00022777"/>
    </source>
</evidence>
<dbReference type="InterPro" id="IPR006157">
    <property type="entry name" value="FolB_dom"/>
</dbReference>
<dbReference type="CDD" id="cd00483">
    <property type="entry name" value="HPPK"/>
    <property type="match status" value="1"/>
</dbReference>
<dbReference type="Gene3D" id="3.30.1130.10">
    <property type="match status" value="1"/>
</dbReference>
<comment type="pathway">
    <text evidence="4">Cofactor biosynthesis; tetrahydrofolate biosynthesis; 2-amino-4-hydroxy-6-hydroxymethyl-7,8-dihydropteridine diphosphate from 7,8-dihydroneopterin triphosphate: step 4/4.</text>
</comment>
<dbReference type="SUPFAM" id="SSF55620">
    <property type="entry name" value="Tetrahydrobiopterin biosynthesis enzymes-like"/>
    <property type="match status" value="1"/>
</dbReference>
<dbReference type="PANTHER" id="PTHR43071:SF1">
    <property type="entry name" value="2-AMINO-4-HYDROXY-6-HYDROXYMETHYLDIHYDROPTERIDINE PYROPHOSPHOKINASE"/>
    <property type="match status" value="1"/>
</dbReference>
<dbReference type="UniPathway" id="UPA00077">
    <property type="reaction ID" value="UER00154"/>
</dbReference>
<evidence type="ECO:0000259" key="14">
    <source>
        <dbReference type="PROSITE" id="PS00794"/>
    </source>
</evidence>
<dbReference type="PANTHER" id="PTHR43071">
    <property type="entry name" value="2-AMINO-4-HYDROXY-6-HYDROXYMETHYLDIHYDROPTERIDINE PYROPHOSPHOKINASE"/>
    <property type="match status" value="1"/>
</dbReference>
<dbReference type="OrthoDB" id="9808041at2"/>
<dbReference type="GO" id="GO:0016301">
    <property type="term" value="F:kinase activity"/>
    <property type="evidence" value="ECO:0007669"/>
    <property type="project" value="UniProtKB-KW"/>
</dbReference>
<keyword evidence="8" id="KW-0547">Nucleotide-binding</keyword>
<name>A0A4Q7NAA2_9ACTN</name>
<dbReference type="PROSITE" id="PS00794">
    <property type="entry name" value="HPPK"/>
    <property type="match status" value="1"/>
</dbReference>
<gene>
    <name evidence="15" type="ORF">EV189_3787</name>
</gene>
<evidence type="ECO:0000313" key="15">
    <source>
        <dbReference type="EMBL" id="RZS79433.1"/>
    </source>
</evidence>
<dbReference type="SMART" id="SM00905">
    <property type="entry name" value="FolB"/>
    <property type="match status" value="1"/>
</dbReference>
<comment type="catalytic activity">
    <reaction evidence="2 13">
        <text>7,8-dihydroneopterin = 6-hydroxymethyl-7,8-dihydropterin + glycolaldehyde</text>
        <dbReference type="Rhea" id="RHEA:10540"/>
        <dbReference type="ChEBI" id="CHEBI:17001"/>
        <dbReference type="ChEBI" id="CHEBI:17071"/>
        <dbReference type="ChEBI" id="CHEBI:44841"/>
        <dbReference type="EC" id="4.1.2.25"/>
    </reaction>
</comment>
<keyword evidence="12 13" id="KW-0456">Lyase</keyword>
<dbReference type="Pfam" id="PF02152">
    <property type="entry name" value="FolB"/>
    <property type="match status" value="1"/>
</dbReference>
<comment type="similarity">
    <text evidence="6">In the N-terminal section; belongs to the DHNA family.</text>
</comment>
<dbReference type="EC" id="4.1.2.25" evidence="13"/>
<organism evidence="15 16">
    <name type="scientific">Motilibacter rhizosphaerae</name>
    <dbReference type="NCBI Taxonomy" id="598652"/>
    <lineage>
        <taxon>Bacteria</taxon>
        <taxon>Bacillati</taxon>
        <taxon>Actinomycetota</taxon>
        <taxon>Actinomycetes</taxon>
        <taxon>Motilibacterales</taxon>
        <taxon>Motilibacteraceae</taxon>
        <taxon>Motilibacter</taxon>
    </lineage>
</organism>
<evidence type="ECO:0000256" key="4">
    <source>
        <dbReference type="ARBA" id="ARBA00005051"/>
    </source>
</evidence>
<proteinExistence type="inferred from homology"/>
<dbReference type="Pfam" id="PF01288">
    <property type="entry name" value="HPPK"/>
    <property type="match status" value="1"/>
</dbReference>
<comment type="similarity">
    <text evidence="5 13">Belongs to the DHNA family.</text>
</comment>
<comment type="function">
    <text evidence="13">Catalyzes the conversion of 7,8-dihydroneopterin to 6-hydroxymethyl-7,8-dihydropterin.</text>
</comment>
<evidence type="ECO:0000256" key="6">
    <source>
        <dbReference type="ARBA" id="ARBA00009640"/>
    </source>
</evidence>
<dbReference type="GO" id="GO:0003848">
    <property type="term" value="F:2-amino-4-hydroxy-6-hydroxymethyldihydropteridine diphosphokinase activity"/>
    <property type="evidence" value="ECO:0007669"/>
    <property type="project" value="UniProtKB-EC"/>
</dbReference>
<evidence type="ECO:0000256" key="12">
    <source>
        <dbReference type="ARBA" id="ARBA00023239"/>
    </source>
</evidence>
<evidence type="ECO:0000256" key="7">
    <source>
        <dbReference type="ARBA" id="ARBA00022679"/>
    </source>
</evidence>
<dbReference type="FunFam" id="3.30.1130.10:FF:000003">
    <property type="entry name" value="7,8-dihydroneopterin aldolase"/>
    <property type="match status" value="1"/>
</dbReference>
<dbReference type="EMBL" id="SGXD01000006">
    <property type="protein sequence ID" value="RZS79433.1"/>
    <property type="molecule type" value="Genomic_DNA"/>
</dbReference>
<dbReference type="GO" id="GO:0046654">
    <property type="term" value="P:tetrahydrofolate biosynthetic process"/>
    <property type="evidence" value="ECO:0007669"/>
    <property type="project" value="UniProtKB-UniRule"/>
</dbReference>
<evidence type="ECO:0000256" key="10">
    <source>
        <dbReference type="ARBA" id="ARBA00022840"/>
    </source>
</evidence>
<dbReference type="Proteomes" id="UP000293638">
    <property type="component" value="Unassembled WGS sequence"/>
</dbReference>
<dbReference type="InterPro" id="IPR000550">
    <property type="entry name" value="Hppk"/>
</dbReference>
<reference evidence="15 16" key="1">
    <citation type="submission" date="2019-02" db="EMBL/GenBank/DDBJ databases">
        <title>Genomic Encyclopedia of Type Strains, Phase IV (KMG-IV): sequencing the most valuable type-strain genomes for metagenomic binning, comparative biology and taxonomic classification.</title>
        <authorList>
            <person name="Goeker M."/>
        </authorList>
    </citation>
    <scope>NUCLEOTIDE SEQUENCE [LARGE SCALE GENOMIC DNA]</scope>
    <source>
        <strain evidence="15 16">DSM 45622</strain>
    </source>
</reference>
<dbReference type="AlphaFoldDB" id="A0A4Q7NAA2"/>
<keyword evidence="9 15" id="KW-0418">Kinase</keyword>
<evidence type="ECO:0000256" key="11">
    <source>
        <dbReference type="ARBA" id="ARBA00022909"/>
    </source>
</evidence>
<evidence type="ECO:0000256" key="3">
    <source>
        <dbReference type="ARBA" id="ARBA00005013"/>
    </source>
</evidence>
<dbReference type="GO" id="GO:0005524">
    <property type="term" value="F:ATP binding"/>
    <property type="evidence" value="ECO:0007669"/>
    <property type="project" value="UniProtKB-KW"/>
</dbReference>
<evidence type="ECO:0000256" key="2">
    <source>
        <dbReference type="ARBA" id="ARBA00001353"/>
    </source>
</evidence>
<comment type="caution">
    <text evidence="15">The sequence shown here is derived from an EMBL/GenBank/DDBJ whole genome shotgun (WGS) entry which is preliminary data.</text>
</comment>
<sequence length="299" mass="31784">MVRVAEAPRDRIELRGVRATGYHGVFEFERRDGQEFVVDVVLGLDLAPAAATDALDRTVDYGGLALQVLARIEGEPSDLIETLAGRIADDVLASAPIVADVEVVVHKPTAPIPTPFGDVAVVVRRSRTRVARVALGANLGDRRSALQGALLGLAGLPGTRVTGVAPLVETAAVTLPGSGPQPDYLNTVVRLETALPPADLLAAAHRIEAAYARVRTERWGARTLDVDLLSYDGVESAAPELLLPHPRAHERAFVLVPWAALEPGALLLGRRVDELLAGLPEEERASVRPAEGELPLELV</sequence>